<protein>
    <submittedName>
        <fullName evidence="1">Uncharacterized protein</fullName>
    </submittedName>
</protein>
<reference evidence="1 2" key="1">
    <citation type="submission" date="2024-09" db="EMBL/GenBank/DDBJ databases">
        <title>Rethinking Asexuality: The Enigmatic Case of Functional Sexual Genes in Lepraria (Stereocaulaceae).</title>
        <authorList>
            <person name="Doellman M."/>
            <person name="Sun Y."/>
            <person name="Barcenas-Pena A."/>
            <person name="Lumbsch H.T."/>
            <person name="Grewe F."/>
        </authorList>
    </citation>
    <scope>NUCLEOTIDE SEQUENCE [LARGE SCALE GENOMIC DNA]</scope>
    <source>
        <strain evidence="1 2">Grewe 0041</strain>
    </source>
</reference>
<dbReference type="EMBL" id="JBHFEH010000002">
    <property type="protein sequence ID" value="KAL2058638.1"/>
    <property type="molecule type" value="Genomic_DNA"/>
</dbReference>
<accession>A0ABR4BLQ6</accession>
<evidence type="ECO:0000313" key="1">
    <source>
        <dbReference type="EMBL" id="KAL2058638.1"/>
    </source>
</evidence>
<comment type="caution">
    <text evidence="1">The sequence shown here is derived from an EMBL/GenBank/DDBJ whole genome shotgun (WGS) entry which is preliminary data.</text>
</comment>
<gene>
    <name evidence="1" type="ORF">ABVK25_001366</name>
</gene>
<proteinExistence type="predicted"/>
<sequence>MIRSQLVLLPLVRKLQRLNNAKCIFYLDKLGTLRPEHIPNQTLATGGQSIISSRSLTVTWSNPLNPYLHHGPSSRVGIHYSMPPVLNETKEWLASVEKEYDFVDPEFGQMAKAAEEEEESTGILHNVSDNLVKKYERDLSNERCGDGVRERKRLMREIQDVLGAFFKEWAPKTEA</sequence>
<dbReference type="Proteomes" id="UP001590951">
    <property type="component" value="Unassembled WGS sequence"/>
</dbReference>
<keyword evidence="2" id="KW-1185">Reference proteome</keyword>
<evidence type="ECO:0000313" key="2">
    <source>
        <dbReference type="Proteomes" id="UP001590951"/>
    </source>
</evidence>
<name>A0ABR4BLQ6_9LECA</name>
<organism evidence="1 2">
    <name type="scientific">Lepraria finkii</name>
    <dbReference type="NCBI Taxonomy" id="1340010"/>
    <lineage>
        <taxon>Eukaryota</taxon>
        <taxon>Fungi</taxon>
        <taxon>Dikarya</taxon>
        <taxon>Ascomycota</taxon>
        <taxon>Pezizomycotina</taxon>
        <taxon>Lecanoromycetes</taxon>
        <taxon>OSLEUM clade</taxon>
        <taxon>Lecanoromycetidae</taxon>
        <taxon>Lecanorales</taxon>
        <taxon>Lecanorineae</taxon>
        <taxon>Stereocaulaceae</taxon>
        <taxon>Lepraria</taxon>
    </lineage>
</organism>